<evidence type="ECO:0000313" key="2">
    <source>
        <dbReference type="Proteomes" id="UP000299102"/>
    </source>
</evidence>
<evidence type="ECO:0000313" key="1">
    <source>
        <dbReference type="EMBL" id="GBP14757.1"/>
    </source>
</evidence>
<protein>
    <submittedName>
        <fullName evidence="1">Uncharacterized protein</fullName>
    </submittedName>
</protein>
<accession>A0A4C1TMQ9</accession>
<gene>
    <name evidence="1" type="ORF">EVAR_9658_1</name>
</gene>
<reference evidence="1 2" key="1">
    <citation type="journal article" date="2019" name="Commun. Biol.">
        <title>The bagworm genome reveals a unique fibroin gene that provides high tensile strength.</title>
        <authorList>
            <person name="Kono N."/>
            <person name="Nakamura H."/>
            <person name="Ohtoshi R."/>
            <person name="Tomita M."/>
            <person name="Numata K."/>
            <person name="Arakawa K."/>
        </authorList>
    </citation>
    <scope>NUCLEOTIDE SEQUENCE [LARGE SCALE GENOMIC DNA]</scope>
</reference>
<dbReference type="Proteomes" id="UP000299102">
    <property type="component" value="Unassembled WGS sequence"/>
</dbReference>
<dbReference type="EMBL" id="BGZK01000066">
    <property type="protein sequence ID" value="GBP14757.1"/>
    <property type="molecule type" value="Genomic_DNA"/>
</dbReference>
<proteinExistence type="predicted"/>
<sequence length="82" mass="9656">MARDKSEKWRRAHSTQAPAAPYLCAVVRGAHRAVGTRRNGRTARADYRRRSRIRAREKEEDEQRLKYRNVTKADGQKVHKLR</sequence>
<name>A0A4C1TMQ9_EUMVA</name>
<organism evidence="1 2">
    <name type="scientific">Eumeta variegata</name>
    <name type="common">Bagworm moth</name>
    <name type="synonym">Eumeta japonica</name>
    <dbReference type="NCBI Taxonomy" id="151549"/>
    <lineage>
        <taxon>Eukaryota</taxon>
        <taxon>Metazoa</taxon>
        <taxon>Ecdysozoa</taxon>
        <taxon>Arthropoda</taxon>
        <taxon>Hexapoda</taxon>
        <taxon>Insecta</taxon>
        <taxon>Pterygota</taxon>
        <taxon>Neoptera</taxon>
        <taxon>Endopterygota</taxon>
        <taxon>Lepidoptera</taxon>
        <taxon>Glossata</taxon>
        <taxon>Ditrysia</taxon>
        <taxon>Tineoidea</taxon>
        <taxon>Psychidae</taxon>
        <taxon>Oiketicinae</taxon>
        <taxon>Eumeta</taxon>
    </lineage>
</organism>
<keyword evidence="2" id="KW-1185">Reference proteome</keyword>
<dbReference type="AlphaFoldDB" id="A0A4C1TMQ9"/>
<comment type="caution">
    <text evidence="1">The sequence shown here is derived from an EMBL/GenBank/DDBJ whole genome shotgun (WGS) entry which is preliminary data.</text>
</comment>